<name>A0A9P6HM56_9AGAM</name>
<sequence length="241" mass="26660">MATSTLPCATLSAPHHCINVLHPQQQHHTSINSILERPIPNSYWATPLLLACEYPWCPGLAKQKIESLLASGVRTFIDLTEVNELRHYGSYLSGRAEAMGLADIEYHRFPIVDRSLPESVEYMRSILRVLRDNGQRGRITAVHCRGGIGRTGMVIGCWLVESGIARDGDDALAMISKEWQTVEKCRRFPHSPETGPQFEFSARSVRARTGSIAFRMSPPSHLTTGAFHHVASMGLSAIGTL</sequence>
<dbReference type="InterPro" id="IPR016130">
    <property type="entry name" value="Tyr_Pase_AS"/>
</dbReference>
<dbReference type="PROSITE" id="PS50056">
    <property type="entry name" value="TYR_PHOSPHATASE_2"/>
    <property type="match status" value="1"/>
</dbReference>
<dbReference type="PROSITE" id="PS00383">
    <property type="entry name" value="TYR_PHOSPHATASE_1"/>
    <property type="match status" value="1"/>
</dbReference>
<evidence type="ECO:0000313" key="3">
    <source>
        <dbReference type="Proteomes" id="UP000736335"/>
    </source>
</evidence>
<accession>A0A9P6HM56</accession>
<dbReference type="InterPro" id="IPR050561">
    <property type="entry name" value="PTP"/>
</dbReference>
<dbReference type="AlphaFoldDB" id="A0A9P6HM56"/>
<comment type="caution">
    <text evidence="2">The sequence shown here is derived from an EMBL/GenBank/DDBJ whole genome shotgun (WGS) entry which is preliminary data.</text>
</comment>
<dbReference type="Pfam" id="PF22785">
    <property type="entry name" value="Tc-R-P"/>
    <property type="match status" value="1"/>
</dbReference>
<reference evidence="2" key="2">
    <citation type="submission" date="2020-11" db="EMBL/GenBank/DDBJ databases">
        <authorList>
            <consortium name="DOE Joint Genome Institute"/>
            <person name="Kuo A."/>
            <person name="Miyauchi S."/>
            <person name="Kiss E."/>
            <person name="Drula E."/>
            <person name="Kohler A."/>
            <person name="Sanchez-Garcia M."/>
            <person name="Andreopoulos B."/>
            <person name="Barry K.W."/>
            <person name="Bonito G."/>
            <person name="Buee M."/>
            <person name="Carver A."/>
            <person name="Chen C."/>
            <person name="Cichocki N."/>
            <person name="Clum A."/>
            <person name="Culley D."/>
            <person name="Crous P.W."/>
            <person name="Fauchery L."/>
            <person name="Girlanda M."/>
            <person name="Hayes R."/>
            <person name="Keri Z."/>
            <person name="Labutti K."/>
            <person name="Lipzen A."/>
            <person name="Lombard V."/>
            <person name="Magnuson J."/>
            <person name="Maillard F."/>
            <person name="Morin E."/>
            <person name="Murat C."/>
            <person name="Nolan M."/>
            <person name="Ohm R."/>
            <person name="Pangilinan J."/>
            <person name="Pereira M."/>
            <person name="Perotto S."/>
            <person name="Peter M."/>
            <person name="Riley R."/>
            <person name="Sitrit Y."/>
            <person name="Stielow B."/>
            <person name="Szollosi G."/>
            <person name="Zifcakova L."/>
            <person name="Stursova M."/>
            <person name="Spatafora J.W."/>
            <person name="Tedersoo L."/>
            <person name="Vaario L.-M."/>
            <person name="Yamada A."/>
            <person name="Yan M."/>
            <person name="Wang P."/>
            <person name="Xu J."/>
            <person name="Bruns T."/>
            <person name="Baldrian P."/>
            <person name="Vilgalys R."/>
            <person name="Henrissat B."/>
            <person name="Grigoriev I.V."/>
            <person name="Hibbett D."/>
            <person name="Nagy L.G."/>
            <person name="Martin F.M."/>
        </authorList>
    </citation>
    <scope>NUCLEOTIDE SEQUENCE</scope>
    <source>
        <strain evidence="2">UH-Tt-Lm1</strain>
    </source>
</reference>
<proteinExistence type="predicted"/>
<dbReference type="SUPFAM" id="SSF52799">
    <property type="entry name" value="(Phosphotyrosine protein) phosphatases II"/>
    <property type="match status" value="1"/>
</dbReference>
<organism evidence="2 3">
    <name type="scientific">Thelephora terrestris</name>
    <dbReference type="NCBI Taxonomy" id="56493"/>
    <lineage>
        <taxon>Eukaryota</taxon>
        <taxon>Fungi</taxon>
        <taxon>Dikarya</taxon>
        <taxon>Basidiomycota</taxon>
        <taxon>Agaricomycotina</taxon>
        <taxon>Agaricomycetes</taxon>
        <taxon>Thelephorales</taxon>
        <taxon>Thelephoraceae</taxon>
        <taxon>Thelephora</taxon>
    </lineage>
</organism>
<keyword evidence="3" id="KW-1185">Reference proteome</keyword>
<gene>
    <name evidence="2" type="ORF">BJ322DRAFT_618742</name>
</gene>
<evidence type="ECO:0000259" key="1">
    <source>
        <dbReference type="PROSITE" id="PS50056"/>
    </source>
</evidence>
<feature type="domain" description="Tyrosine specific protein phosphatases" evidence="1">
    <location>
        <begin position="120"/>
        <end position="164"/>
    </location>
</feature>
<dbReference type="InterPro" id="IPR000387">
    <property type="entry name" value="Tyr_Pase_dom"/>
</dbReference>
<dbReference type="Gene3D" id="3.90.190.10">
    <property type="entry name" value="Protein tyrosine phosphatase superfamily"/>
    <property type="match status" value="1"/>
</dbReference>
<dbReference type="OrthoDB" id="2017893at2759"/>
<dbReference type="Proteomes" id="UP000736335">
    <property type="component" value="Unassembled WGS sequence"/>
</dbReference>
<dbReference type="InterPro" id="IPR029021">
    <property type="entry name" value="Prot-tyrosine_phosphatase-like"/>
</dbReference>
<dbReference type="PANTHER" id="PTHR23339">
    <property type="entry name" value="TYROSINE SPECIFIC PROTEIN PHOSPHATASE AND DUAL SPECIFICITY PROTEIN PHOSPHATASE"/>
    <property type="match status" value="1"/>
</dbReference>
<dbReference type="EMBL" id="WIUZ02000004">
    <property type="protein sequence ID" value="KAF9788265.1"/>
    <property type="molecule type" value="Genomic_DNA"/>
</dbReference>
<reference evidence="2" key="1">
    <citation type="journal article" date="2020" name="Nat. Commun.">
        <title>Large-scale genome sequencing of mycorrhizal fungi provides insights into the early evolution of symbiotic traits.</title>
        <authorList>
            <person name="Miyauchi S."/>
            <person name="Kiss E."/>
            <person name="Kuo A."/>
            <person name="Drula E."/>
            <person name="Kohler A."/>
            <person name="Sanchez-Garcia M."/>
            <person name="Morin E."/>
            <person name="Andreopoulos B."/>
            <person name="Barry K.W."/>
            <person name="Bonito G."/>
            <person name="Buee M."/>
            <person name="Carver A."/>
            <person name="Chen C."/>
            <person name="Cichocki N."/>
            <person name="Clum A."/>
            <person name="Culley D."/>
            <person name="Crous P.W."/>
            <person name="Fauchery L."/>
            <person name="Girlanda M."/>
            <person name="Hayes R.D."/>
            <person name="Keri Z."/>
            <person name="LaButti K."/>
            <person name="Lipzen A."/>
            <person name="Lombard V."/>
            <person name="Magnuson J."/>
            <person name="Maillard F."/>
            <person name="Murat C."/>
            <person name="Nolan M."/>
            <person name="Ohm R.A."/>
            <person name="Pangilinan J."/>
            <person name="Pereira M.F."/>
            <person name="Perotto S."/>
            <person name="Peter M."/>
            <person name="Pfister S."/>
            <person name="Riley R."/>
            <person name="Sitrit Y."/>
            <person name="Stielow J.B."/>
            <person name="Szollosi G."/>
            <person name="Zifcakova L."/>
            <person name="Stursova M."/>
            <person name="Spatafora J.W."/>
            <person name="Tedersoo L."/>
            <person name="Vaario L.M."/>
            <person name="Yamada A."/>
            <person name="Yan M."/>
            <person name="Wang P."/>
            <person name="Xu J."/>
            <person name="Bruns T."/>
            <person name="Baldrian P."/>
            <person name="Vilgalys R."/>
            <person name="Dunand C."/>
            <person name="Henrissat B."/>
            <person name="Grigoriev I.V."/>
            <person name="Hibbett D."/>
            <person name="Nagy L.G."/>
            <person name="Martin F.M."/>
        </authorList>
    </citation>
    <scope>NUCLEOTIDE SEQUENCE</scope>
    <source>
        <strain evidence="2">UH-Tt-Lm1</strain>
    </source>
</reference>
<evidence type="ECO:0000313" key="2">
    <source>
        <dbReference type="EMBL" id="KAF9788265.1"/>
    </source>
</evidence>
<protein>
    <submittedName>
        <fullName evidence="2">Protein-tyrosine phosphatase-like protein</fullName>
    </submittedName>
</protein>